<gene>
    <name evidence="1" type="ORF">DSM3645_29102</name>
</gene>
<dbReference type="HOGENOM" id="CLU_3305576_0_0_0"/>
<protein>
    <submittedName>
        <fullName evidence="1">Uncharacterized protein</fullName>
    </submittedName>
</protein>
<comment type="caution">
    <text evidence="1">The sequence shown here is derived from an EMBL/GenBank/DDBJ whole genome shotgun (WGS) entry which is preliminary data.</text>
</comment>
<name>A3ZPP2_9BACT</name>
<dbReference type="Proteomes" id="UP000004358">
    <property type="component" value="Unassembled WGS sequence"/>
</dbReference>
<organism evidence="1 2">
    <name type="scientific">Blastopirellula marina DSM 3645</name>
    <dbReference type="NCBI Taxonomy" id="314230"/>
    <lineage>
        <taxon>Bacteria</taxon>
        <taxon>Pseudomonadati</taxon>
        <taxon>Planctomycetota</taxon>
        <taxon>Planctomycetia</taxon>
        <taxon>Pirellulales</taxon>
        <taxon>Pirellulaceae</taxon>
        <taxon>Blastopirellula</taxon>
    </lineage>
</organism>
<sequence>MDHVFDVPVELFAAFTGIRYDMDLPGSTGDDYETLQPIR</sequence>
<dbReference type="AlphaFoldDB" id="A3ZPP2"/>
<accession>A3ZPP2</accession>
<evidence type="ECO:0000313" key="2">
    <source>
        <dbReference type="Proteomes" id="UP000004358"/>
    </source>
</evidence>
<evidence type="ECO:0000313" key="1">
    <source>
        <dbReference type="EMBL" id="EAQ81720.1"/>
    </source>
</evidence>
<dbReference type="EMBL" id="AANZ01000004">
    <property type="protein sequence ID" value="EAQ81720.1"/>
    <property type="molecule type" value="Genomic_DNA"/>
</dbReference>
<proteinExistence type="predicted"/>
<reference evidence="1 2" key="1">
    <citation type="submission" date="2006-02" db="EMBL/GenBank/DDBJ databases">
        <authorList>
            <person name="Amann R."/>
            <person name="Ferriera S."/>
            <person name="Johnson J."/>
            <person name="Kravitz S."/>
            <person name="Halpern A."/>
            <person name="Remington K."/>
            <person name="Beeson K."/>
            <person name="Tran B."/>
            <person name="Rogers Y.-H."/>
            <person name="Friedman R."/>
            <person name="Venter J.C."/>
        </authorList>
    </citation>
    <scope>NUCLEOTIDE SEQUENCE [LARGE SCALE GENOMIC DNA]</scope>
    <source>
        <strain evidence="1 2">DSM 3645</strain>
    </source>
</reference>